<evidence type="ECO:0000256" key="1">
    <source>
        <dbReference type="ARBA" id="ARBA00006739"/>
    </source>
</evidence>
<keyword evidence="4" id="KW-0472">Membrane</keyword>
<keyword evidence="7" id="KW-1185">Reference proteome</keyword>
<dbReference type="Pfam" id="PF00535">
    <property type="entry name" value="Glycos_transf_2"/>
    <property type="match status" value="1"/>
</dbReference>
<comment type="similarity">
    <text evidence="1">Belongs to the glycosyltransferase 2 family.</text>
</comment>
<keyword evidence="4" id="KW-0812">Transmembrane</keyword>
<gene>
    <name evidence="6" type="ORF">GTQ38_20195</name>
</gene>
<dbReference type="RefSeq" id="WP_161437385.1">
    <property type="nucleotide sequence ID" value="NZ_WXYO01000009.1"/>
</dbReference>
<dbReference type="EMBL" id="WXYO01000009">
    <property type="protein sequence ID" value="NAS14344.1"/>
    <property type="molecule type" value="Genomic_DNA"/>
</dbReference>
<evidence type="ECO:0000313" key="6">
    <source>
        <dbReference type="EMBL" id="NAS14344.1"/>
    </source>
</evidence>
<organism evidence="6 7">
    <name type="scientific">Poritiphilus flavus</name>
    <dbReference type="NCBI Taxonomy" id="2697053"/>
    <lineage>
        <taxon>Bacteria</taxon>
        <taxon>Pseudomonadati</taxon>
        <taxon>Bacteroidota</taxon>
        <taxon>Flavobacteriia</taxon>
        <taxon>Flavobacteriales</taxon>
        <taxon>Flavobacteriaceae</taxon>
        <taxon>Poritiphilus</taxon>
    </lineage>
</organism>
<reference evidence="6 7" key="1">
    <citation type="submission" date="2020-01" db="EMBL/GenBank/DDBJ databases">
        <title>Bacteria diversity of Porities sp.</title>
        <authorList>
            <person name="Wang G."/>
        </authorList>
    </citation>
    <scope>NUCLEOTIDE SEQUENCE [LARGE SCALE GENOMIC DNA]</scope>
    <source>
        <strain evidence="6 7">R33</strain>
    </source>
</reference>
<keyword evidence="3 6" id="KW-0808">Transferase</keyword>
<dbReference type="AlphaFoldDB" id="A0A6L9EHT3"/>
<dbReference type="GO" id="GO:0016757">
    <property type="term" value="F:glycosyltransferase activity"/>
    <property type="evidence" value="ECO:0007669"/>
    <property type="project" value="UniProtKB-KW"/>
</dbReference>
<dbReference type="Proteomes" id="UP000475249">
    <property type="component" value="Unassembled WGS sequence"/>
</dbReference>
<feature type="transmembrane region" description="Helical" evidence="4">
    <location>
        <begin position="315"/>
        <end position="338"/>
    </location>
</feature>
<evidence type="ECO:0000256" key="3">
    <source>
        <dbReference type="ARBA" id="ARBA00022679"/>
    </source>
</evidence>
<dbReference type="PANTHER" id="PTHR43179:SF12">
    <property type="entry name" value="GALACTOFURANOSYLTRANSFERASE GLFT2"/>
    <property type="match status" value="1"/>
</dbReference>
<dbReference type="PANTHER" id="PTHR43179">
    <property type="entry name" value="RHAMNOSYLTRANSFERASE WBBL"/>
    <property type="match status" value="1"/>
</dbReference>
<evidence type="ECO:0000259" key="5">
    <source>
        <dbReference type="Pfam" id="PF00535"/>
    </source>
</evidence>
<comment type="caution">
    <text evidence="6">The sequence shown here is derived from an EMBL/GenBank/DDBJ whole genome shotgun (WGS) entry which is preliminary data.</text>
</comment>
<accession>A0A6L9EHT3</accession>
<dbReference type="SUPFAM" id="SSF53448">
    <property type="entry name" value="Nucleotide-diphospho-sugar transferases"/>
    <property type="match status" value="1"/>
</dbReference>
<sequence>MVHSKKTPPSFSILVPYHNGKNFIKACLDSLINTIRKQDEILVLINNSNKEFHTLNYHAERIKYVHEYENLGYGRAVNEAVKHAKHDHIIVCDQDIIVSNGWLEGIWKSFSSEENVGAVGAKLLNHIDNTVLDFGIASSEYNYIHIHAGLPDTHPLTQTDRDVQMVCSALLLMNKRQFELIGGFYEPFQTLYSDLDVCLRLKAQGFKIIASAETKAYHIGGDYYQLKREYKNYNLKSDVKSVFTKRNATELKNDAAHYIKSSIDYSLTSDDKSKEYFFCNLLSIANYKFYEDIIISNGIRKYESIRIAPANRDSFFLDLFAILGYNIMRIGVPIIYFVDRFISLKDNYFWISRRNIDSDIIVDRHANVIRYRDFKENKLGQA</sequence>
<dbReference type="InterPro" id="IPR001173">
    <property type="entry name" value="Glyco_trans_2-like"/>
</dbReference>
<evidence type="ECO:0000313" key="7">
    <source>
        <dbReference type="Proteomes" id="UP000475249"/>
    </source>
</evidence>
<proteinExistence type="inferred from homology"/>
<evidence type="ECO:0000256" key="4">
    <source>
        <dbReference type="SAM" id="Phobius"/>
    </source>
</evidence>
<evidence type="ECO:0000256" key="2">
    <source>
        <dbReference type="ARBA" id="ARBA00022676"/>
    </source>
</evidence>
<feature type="domain" description="Glycosyltransferase 2-like" evidence="5">
    <location>
        <begin position="12"/>
        <end position="121"/>
    </location>
</feature>
<name>A0A6L9EHT3_9FLAO</name>
<keyword evidence="4" id="KW-1133">Transmembrane helix</keyword>
<dbReference type="InterPro" id="IPR029044">
    <property type="entry name" value="Nucleotide-diphossugar_trans"/>
</dbReference>
<keyword evidence="2" id="KW-0328">Glycosyltransferase</keyword>
<dbReference type="Gene3D" id="3.90.550.10">
    <property type="entry name" value="Spore Coat Polysaccharide Biosynthesis Protein SpsA, Chain A"/>
    <property type="match status" value="1"/>
</dbReference>
<protein>
    <submittedName>
        <fullName evidence="6">Glycosyltransferase</fullName>
    </submittedName>
</protein>